<evidence type="ECO:0000256" key="3">
    <source>
        <dbReference type="ARBA" id="ARBA00022829"/>
    </source>
</evidence>
<dbReference type="SUPFAM" id="SSF46785">
    <property type="entry name" value="Winged helix' DNA-binding domain"/>
    <property type="match status" value="2"/>
</dbReference>
<evidence type="ECO:0000313" key="6">
    <source>
        <dbReference type="Proteomes" id="UP001549162"/>
    </source>
</evidence>
<dbReference type="PIRSF" id="PIRSF019345">
    <property type="entry name" value="ScpB"/>
    <property type="match status" value="1"/>
</dbReference>
<gene>
    <name evidence="5" type="ORF">ABID14_000099</name>
</gene>
<dbReference type="PANTHER" id="PTHR34298">
    <property type="entry name" value="SEGREGATION AND CONDENSATION PROTEIN B"/>
    <property type="match status" value="1"/>
</dbReference>
<accession>A0ABV2J9L1</accession>
<keyword evidence="3" id="KW-0159">Chromosome partition</keyword>
<dbReference type="InterPro" id="IPR005234">
    <property type="entry name" value="ScpB_csome_segregation"/>
</dbReference>
<dbReference type="InterPro" id="IPR036388">
    <property type="entry name" value="WH-like_DNA-bd_sf"/>
</dbReference>
<sequence>MKSEQTIDKNRIKSIIESILFIWGEPISLEDLSKTLELKPFYLKSILFEMMEVYKQETSGLRLTYINNKFQLSTKPENYHFVKKITKEKNEKNLSKPALETLSIIAYKQPVTKVEIEDLRGVNCDSTIKGLLDFELIKISGKLERIGHPNLYSTTDKFLEKFGIKSLEELPNLDELDNDEVEKI</sequence>
<evidence type="ECO:0000256" key="4">
    <source>
        <dbReference type="ARBA" id="ARBA00023306"/>
    </source>
</evidence>
<protein>
    <submittedName>
        <fullName evidence="5">Segregation and condensation protein B</fullName>
    </submittedName>
</protein>
<dbReference type="PANTHER" id="PTHR34298:SF2">
    <property type="entry name" value="SEGREGATION AND CONDENSATION PROTEIN B"/>
    <property type="match status" value="1"/>
</dbReference>
<comment type="caution">
    <text evidence="5">The sequence shown here is derived from an EMBL/GenBank/DDBJ whole genome shotgun (WGS) entry which is preliminary data.</text>
</comment>
<reference evidence="5 6" key="1">
    <citation type="submission" date="2024-06" db="EMBL/GenBank/DDBJ databases">
        <title>Genomic Encyclopedia of Type Strains, Phase IV (KMG-IV): sequencing the most valuable type-strain genomes for metagenomic binning, comparative biology and taxonomic classification.</title>
        <authorList>
            <person name="Goeker M."/>
        </authorList>
    </citation>
    <scope>NUCLEOTIDE SEQUENCE [LARGE SCALE GENOMIC DNA]</scope>
    <source>
        <strain evidence="5 6">DSM 21460</strain>
    </source>
</reference>
<dbReference type="InterPro" id="IPR036390">
    <property type="entry name" value="WH_DNA-bd_sf"/>
</dbReference>
<keyword evidence="4" id="KW-0131">Cell cycle</keyword>
<proteinExistence type="predicted"/>
<name>A0ABV2J9L1_9FIRM</name>
<dbReference type="Pfam" id="PF04079">
    <property type="entry name" value="SMC_ScpB"/>
    <property type="match status" value="1"/>
</dbReference>
<dbReference type="RefSeq" id="WP_354366488.1">
    <property type="nucleotide sequence ID" value="NZ_JBEPMA010000001.1"/>
</dbReference>
<keyword evidence="1" id="KW-0963">Cytoplasm</keyword>
<evidence type="ECO:0000256" key="1">
    <source>
        <dbReference type="ARBA" id="ARBA00022490"/>
    </source>
</evidence>
<organism evidence="5 6">
    <name type="scientific">Peptoniphilus olsenii</name>
    <dbReference type="NCBI Taxonomy" id="411570"/>
    <lineage>
        <taxon>Bacteria</taxon>
        <taxon>Bacillati</taxon>
        <taxon>Bacillota</taxon>
        <taxon>Tissierellia</taxon>
        <taxon>Tissierellales</taxon>
        <taxon>Peptoniphilaceae</taxon>
        <taxon>Peptoniphilus</taxon>
    </lineage>
</organism>
<dbReference type="Gene3D" id="1.10.10.10">
    <property type="entry name" value="Winged helix-like DNA-binding domain superfamily/Winged helix DNA-binding domain"/>
    <property type="match status" value="2"/>
</dbReference>
<keyword evidence="6" id="KW-1185">Reference proteome</keyword>
<evidence type="ECO:0000313" key="5">
    <source>
        <dbReference type="EMBL" id="MET3616479.1"/>
    </source>
</evidence>
<evidence type="ECO:0000256" key="2">
    <source>
        <dbReference type="ARBA" id="ARBA00022618"/>
    </source>
</evidence>
<dbReference type="NCBIfam" id="TIGR00281">
    <property type="entry name" value="SMC-Scp complex subunit ScpB"/>
    <property type="match status" value="1"/>
</dbReference>
<dbReference type="EMBL" id="JBEPMA010000001">
    <property type="protein sequence ID" value="MET3616479.1"/>
    <property type="molecule type" value="Genomic_DNA"/>
</dbReference>
<keyword evidence="2" id="KW-0132">Cell division</keyword>
<dbReference type="Proteomes" id="UP001549162">
    <property type="component" value="Unassembled WGS sequence"/>
</dbReference>